<dbReference type="RefSeq" id="WP_315732297.1">
    <property type="nucleotide sequence ID" value="NZ_JAVYII010000003.1"/>
</dbReference>
<gene>
    <name evidence="2" type="ORF">RDV89_07280</name>
</gene>
<dbReference type="Proteomes" id="UP001268542">
    <property type="component" value="Unassembled WGS sequence"/>
</dbReference>
<keyword evidence="1" id="KW-0472">Membrane</keyword>
<keyword evidence="3" id="KW-1185">Reference proteome</keyword>
<keyword evidence="1" id="KW-0812">Transmembrane</keyword>
<keyword evidence="1" id="KW-1133">Transmembrane helix</keyword>
<evidence type="ECO:0000313" key="2">
    <source>
        <dbReference type="EMBL" id="MDT9592864.1"/>
    </source>
</evidence>
<comment type="caution">
    <text evidence="2">The sequence shown here is derived from an EMBL/GenBank/DDBJ whole genome shotgun (WGS) entry which is preliminary data.</text>
</comment>
<sequence length="414" mass="42681">MIDLRPDLVQLFLDPVAGADGRAARHHAVVELARAEGLVGSAFEDPDGSGLLSVLLAVDADGRAVRLRDGTLGPGRALAEIEADLTARLAALRAERAGAAPTPAHEPVPSADAPVRRVAVLERPAVVDDALAIEVAGILGTDVLLVPADARLLAVATDGEAMPVWPRRLRPVLVLEEVGADLTLEAYLPDAGAGQRGVRDRLAAHALPSWSWTWSAHEATLFVDGERLAALAAGVRTEVRELQGQADPQVLADALALDATGARAWAALLDRTSAASAAEVVAALGLPAAVPGLLAGTAPAEEAEEAPGARSAAYAGAVRGMAATVLARPEGDSLTARVRRWDWDRPLLSVLWILGELALAGVAGWFAATSGHALDATPWRIGLGVVAALLAVEAAGSTVTLVAVRRRLSRSAAQ</sequence>
<accession>A0ABU3PUJ8</accession>
<evidence type="ECO:0000313" key="3">
    <source>
        <dbReference type="Proteomes" id="UP001268542"/>
    </source>
</evidence>
<name>A0ABU3PUJ8_9ACTN</name>
<protein>
    <recommendedName>
        <fullName evidence="4">ABC transporter permease</fullName>
    </recommendedName>
</protein>
<evidence type="ECO:0000256" key="1">
    <source>
        <dbReference type="SAM" id="Phobius"/>
    </source>
</evidence>
<organism evidence="2 3">
    <name type="scientific">Nocardioides imazamoxiresistens</name>
    <dbReference type="NCBI Taxonomy" id="3231893"/>
    <lineage>
        <taxon>Bacteria</taxon>
        <taxon>Bacillati</taxon>
        <taxon>Actinomycetota</taxon>
        <taxon>Actinomycetes</taxon>
        <taxon>Propionibacteriales</taxon>
        <taxon>Nocardioidaceae</taxon>
        <taxon>Nocardioides</taxon>
    </lineage>
</organism>
<feature type="transmembrane region" description="Helical" evidence="1">
    <location>
        <begin position="379"/>
        <end position="404"/>
    </location>
</feature>
<evidence type="ECO:0008006" key="4">
    <source>
        <dbReference type="Google" id="ProtNLM"/>
    </source>
</evidence>
<feature type="transmembrane region" description="Helical" evidence="1">
    <location>
        <begin position="347"/>
        <end position="367"/>
    </location>
</feature>
<proteinExistence type="predicted"/>
<dbReference type="EMBL" id="JAVYII010000003">
    <property type="protein sequence ID" value="MDT9592864.1"/>
    <property type="molecule type" value="Genomic_DNA"/>
</dbReference>
<reference evidence="2 3" key="1">
    <citation type="submission" date="2023-08" db="EMBL/GenBank/DDBJ databases">
        <title>Nocardioides seae sp. nov., a bacterium isolated from a soil.</title>
        <authorList>
            <person name="Wang X."/>
        </authorList>
    </citation>
    <scope>NUCLEOTIDE SEQUENCE [LARGE SCALE GENOMIC DNA]</scope>
    <source>
        <strain evidence="2 3">YZH12</strain>
    </source>
</reference>